<dbReference type="PROSITE" id="PS51900">
    <property type="entry name" value="CB"/>
    <property type="match status" value="1"/>
</dbReference>
<dbReference type="InterPro" id="IPR044068">
    <property type="entry name" value="CB"/>
</dbReference>
<keyword evidence="5" id="KW-1185">Reference proteome</keyword>
<evidence type="ECO:0000313" key="5">
    <source>
        <dbReference type="Proteomes" id="UP000214666"/>
    </source>
</evidence>
<dbReference type="Proteomes" id="UP000214666">
    <property type="component" value="Chromosome"/>
</dbReference>
<keyword evidence="1 2" id="KW-0238">DNA-binding</keyword>
<reference evidence="4 5" key="1">
    <citation type="submission" date="2017-03" db="EMBL/GenBank/DDBJ databases">
        <title>Complete genome sequence of Paenibacillus Kribbensis producing bioflocculants.</title>
        <authorList>
            <person name="Lee H.-G."/>
            <person name="Oh H.-M."/>
        </authorList>
    </citation>
    <scope>NUCLEOTIDE SEQUENCE [LARGE SCALE GENOMIC DNA]</scope>
    <source>
        <strain evidence="4 5">AM49</strain>
    </source>
</reference>
<evidence type="ECO:0000256" key="1">
    <source>
        <dbReference type="ARBA" id="ARBA00023125"/>
    </source>
</evidence>
<protein>
    <recommendedName>
        <fullName evidence="3">Core-binding (CB) domain-containing protein</fullName>
    </recommendedName>
</protein>
<dbReference type="InterPro" id="IPR010998">
    <property type="entry name" value="Integrase_recombinase_N"/>
</dbReference>
<dbReference type="AlphaFoldDB" id="A0A222WRF6"/>
<name>A0A222WRF6_9BACL</name>
<dbReference type="Gene3D" id="1.10.150.130">
    <property type="match status" value="1"/>
</dbReference>
<dbReference type="SUPFAM" id="SSF56349">
    <property type="entry name" value="DNA breaking-rejoining enzymes"/>
    <property type="match status" value="1"/>
</dbReference>
<evidence type="ECO:0000313" key="4">
    <source>
        <dbReference type="EMBL" id="ASR48361.1"/>
    </source>
</evidence>
<dbReference type="GO" id="GO:0003677">
    <property type="term" value="F:DNA binding"/>
    <property type="evidence" value="ECO:0007669"/>
    <property type="project" value="UniProtKB-UniRule"/>
</dbReference>
<dbReference type="InterPro" id="IPR011010">
    <property type="entry name" value="DNA_brk_join_enz"/>
</dbReference>
<dbReference type="KEGG" id="pkb:B4V02_17480"/>
<evidence type="ECO:0000256" key="2">
    <source>
        <dbReference type="PROSITE-ProRule" id="PRU01248"/>
    </source>
</evidence>
<organism evidence="4 5">
    <name type="scientific">Paenibacillus kribbensis</name>
    <dbReference type="NCBI Taxonomy" id="172713"/>
    <lineage>
        <taxon>Bacteria</taxon>
        <taxon>Bacillati</taxon>
        <taxon>Bacillota</taxon>
        <taxon>Bacilli</taxon>
        <taxon>Bacillales</taxon>
        <taxon>Paenibacillaceae</taxon>
        <taxon>Paenibacillus</taxon>
    </lineage>
</organism>
<dbReference type="EMBL" id="CP020028">
    <property type="protein sequence ID" value="ASR48361.1"/>
    <property type="molecule type" value="Genomic_DNA"/>
</dbReference>
<gene>
    <name evidence="4" type="ORF">B4V02_17480</name>
</gene>
<sequence>MVSNTWSFGFIGEIKQFEDMAKNYRHSNQNVYFRITSPTVNLELKYIWYHKLFNDIWTLTSIFGGQAAKLNKIARFLNEKYPALHSLLDLEIDKAEHEWLHWLNDQGNKIKFYRQVLQYGAEYTHNNHLANFLRYIHSNLYQLTDNREEWEKDRWDVRILHERYGIYYNKSSTNYLLDFTNIKQVNMDQHIKKYIKHRLLSKSFSWSSARRYILYLSRFIAFIFSLEPTWRDLKGLKRSHIERYIQWLHEYTAKKLMQKNAHSENYILEGLLVIRKFLEDIQRYEYDIAPMTHVRKLLFPEDMPKLRKKSIEQIDYIPEYVLEQLFTYLNELNKNYIPVVWVAFKTGLRISDVLGLTADCLVKLNGKYSIVTDIEKMVSLIPKLTFVKDSLSVDKDYIYIDVSVRTEEEEKTRSFKFNLKSIVDHRELNINFDKPSKTIEIINDVGYGIRIRVLPFFLEQTQYELDCEILYIGQSTPVD</sequence>
<dbReference type="OrthoDB" id="568347at2"/>
<evidence type="ECO:0000259" key="3">
    <source>
        <dbReference type="PROSITE" id="PS51900"/>
    </source>
</evidence>
<proteinExistence type="predicted"/>
<accession>A0A222WRF6</accession>
<feature type="domain" description="Core-binding (CB)" evidence="3">
    <location>
        <begin position="185"/>
        <end position="282"/>
    </location>
</feature>